<sequence>MNEMSGSARDTTAHNWIAGEWRASQTRSASFNPATGDVLGHFADADEADARDAIAAAKAVFENDLWRRDRHLRARVLHEIADLLEANRDEMIDLLCAENGKIRAEASFEYDMCAPKLRYAAALALTEYGRAMEVRPGQYSMTLRQPVGVVGVIVPWNSPTVLAIRSIAPALAAGCTVVVKMPAQTALTNARLFSLVAQARHLPAGVVNFFNESGSAGAARLVTSPDVAAVSYTGSTKIGRLIAAQAAPTLKRIGLELGGKTPLIVFDDADLDRVIPVATMAVTTFAGQFCMTGSRLLVQRGTVDAVRARMAAALHAVVTGPASDPASEMGPMIDRANVERVDRMVGEAARYGRIVVRGGAIDDGPLAHGAFMRPALVEVDDPAVPIVQQEVFGPVATLEVFDSEADAIRLANATEYGLAASVWTRDIDRGMRVAGSVDTGTVWLNDWAVVHDEFEEGGFKQSGMGRLNGCGSIDDFFETKHVVHRAGVAGGA</sequence>
<dbReference type="InterPro" id="IPR016163">
    <property type="entry name" value="Ald_DH_C"/>
</dbReference>
<dbReference type="Proteomes" id="UP000494274">
    <property type="component" value="Unassembled WGS sequence"/>
</dbReference>
<dbReference type="Gene3D" id="3.40.309.10">
    <property type="entry name" value="Aldehyde Dehydrogenase, Chain A, domain 2"/>
    <property type="match status" value="1"/>
</dbReference>
<evidence type="ECO:0000256" key="1">
    <source>
        <dbReference type="ARBA" id="ARBA00009986"/>
    </source>
</evidence>
<dbReference type="EMBL" id="CABVQI010000014">
    <property type="protein sequence ID" value="VWD07457.1"/>
    <property type="molecule type" value="Genomic_DNA"/>
</dbReference>
<comment type="similarity">
    <text evidence="1">Belongs to the aldehyde dehydrogenase family.</text>
</comment>
<dbReference type="PANTHER" id="PTHR11699">
    <property type="entry name" value="ALDEHYDE DEHYDROGENASE-RELATED"/>
    <property type="match status" value="1"/>
</dbReference>
<dbReference type="InterPro" id="IPR015590">
    <property type="entry name" value="Aldehyde_DH_dom"/>
</dbReference>
<organism evidence="4 5">
    <name type="scientific">Burkholderia lata (strain ATCC 17760 / DSM 23089 / LMG 22485 / NCIMB 9086 / R18194 / 383)</name>
    <dbReference type="NCBI Taxonomy" id="482957"/>
    <lineage>
        <taxon>Bacteria</taxon>
        <taxon>Pseudomonadati</taxon>
        <taxon>Pseudomonadota</taxon>
        <taxon>Betaproteobacteria</taxon>
        <taxon>Burkholderiales</taxon>
        <taxon>Burkholderiaceae</taxon>
        <taxon>Burkholderia</taxon>
        <taxon>Burkholderia cepacia complex</taxon>
    </lineage>
</organism>
<dbReference type="Gene3D" id="3.40.605.10">
    <property type="entry name" value="Aldehyde Dehydrogenase, Chain A, domain 1"/>
    <property type="match status" value="1"/>
</dbReference>
<dbReference type="RefSeq" id="WP_254608562.1">
    <property type="nucleotide sequence ID" value="NZ_CABVQI010000014.1"/>
</dbReference>
<dbReference type="AlphaFoldDB" id="A0A6P2XEX4"/>
<feature type="domain" description="Aldehyde dehydrogenase" evidence="3">
    <location>
        <begin position="21"/>
        <end position="482"/>
    </location>
</feature>
<protein>
    <submittedName>
        <fullName evidence="4">Aldehyde dehydrogenase</fullName>
    </submittedName>
</protein>
<evidence type="ECO:0000259" key="3">
    <source>
        <dbReference type="Pfam" id="PF00171"/>
    </source>
</evidence>
<dbReference type="InterPro" id="IPR016162">
    <property type="entry name" value="Ald_DH_N"/>
</dbReference>
<dbReference type="Pfam" id="PF00171">
    <property type="entry name" value="Aldedh"/>
    <property type="match status" value="1"/>
</dbReference>
<evidence type="ECO:0000313" key="4">
    <source>
        <dbReference type="EMBL" id="VWD07457.1"/>
    </source>
</evidence>
<dbReference type="InterPro" id="IPR016161">
    <property type="entry name" value="Ald_DH/histidinol_DH"/>
</dbReference>
<dbReference type="SUPFAM" id="SSF53720">
    <property type="entry name" value="ALDH-like"/>
    <property type="match status" value="1"/>
</dbReference>
<evidence type="ECO:0000256" key="2">
    <source>
        <dbReference type="ARBA" id="ARBA00023002"/>
    </source>
</evidence>
<reference evidence="4 5" key="1">
    <citation type="submission" date="2019-09" db="EMBL/GenBank/DDBJ databases">
        <authorList>
            <person name="Depoorter E."/>
        </authorList>
    </citation>
    <scope>NUCLEOTIDE SEQUENCE [LARGE SCALE GENOMIC DNA]</scope>
    <source>
        <strain evidence="4">R-18112</strain>
    </source>
</reference>
<evidence type="ECO:0000313" key="5">
    <source>
        <dbReference type="Proteomes" id="UP000494274"/>
    </source>
</evidence>
<dbReference type="GO" id="GO:0016620">
    <property type="term" value="F:oxidoreductase activity, acting on the aldehyde or oxo group of donors, NAD or NADP as acceptor"/>
    <property type="evidence" value="ECO:0007669"/>
    <property type="project" value="InterPro"/>
</dbReference>
<keyword evidence="2" id="KW-0560">Oxidoreductase</keyword>
<gene>
    <name evidence="4" type="ORF">BLA18112_04425</name>
</gene>
<name>A0A6P2XEX4_BURL3</name>
<proteinExistence type="inferred from homology"/>
<dbReference type="FunFam" id="3.40.605.10:FF:000007">
    <property type="entry name" value="NAD/NADP-dependent betaine aldehyde dehydrogenase"/>
    <property type="match status" value="1"/>
</dbReference>
<accession>A0A6P2XEX4</accession>